<evidence type="ECO:0000313" key="4">
    <source>
        <dbReference type="Proteomes" id="UP000238007"/>
    </source>
</evidence>
<accession>A0A2T0VV38</accession>
<dbReference type="Proteomes" id="UP000238007">
    <property type="component" value="Unassembled WGS sequence"/>
</dbReference>
<dbReference type="SUPFAM" id="SSF63380">
    <property type="entry name" value="Riboflavin synthase domain-like"/>
    <property type="match status" value="1"/>
</dbReference>
<dbReference type="PROSITE" id="PS51384">
    <property type="entry name" value="FAD_FR"/>
    <property type="match status" value="1"/>
</dbReference>
<evidence type="ECO:0000313" key="3">
    <source>
        <dbReference type="EMBL" id="PRY75475.1"/>
    </source>
</evidence>
<dbReference type="OrthoDB" id="9814826at2"/>
<dbReference type="GO" id="GO:0016491">
    <property type="term" value="F:oxidoreductase activity"/>
    <property type="evidence" value="ECO:0007669"/>
    <property type="project" value="InterPro"/>
</dbReference>
<proteinExistence type="inferred from homology"/>
<dbReference type="RefSeq" id="WP_106358823.1">
    <property type="nucleotide sequence ID" value="NZ_PVTP01000012.1"/>
</dbReference>
<feature type="domain" description="FAD-binding FR-type" evidence="2">
    <location>
        <begin position="105"/>
        <end position="227"/>
    </location>
</feature>
<reference evidence="3 4" key="1">
    <citation type="submission" date="2018-03" db="EMBL/GenBank/DDBJ databases">
        <title>Genomic Encyclopedia of Archaeal and Bacterial Type Strains, Phase II (KMG-II): from individual species to whole genera.</title>
        <authorList>
            <person name="Goeker M."/>
        </authorList>
    </citation>
    <scope>NUCLEOTIDE SEQUENCE [LARGE SCALE GENOMIC DNA]</scope>
    <source>
        <strain evidence="3 4">DSM 101533</strain>
    </source>
</reference>
<name>A0A2T0VV38_9RHOB</name>
<dbReference type="Pfam" id="PF08021">
    <property type="entry name" value="FAD_binding_9"/>
    <property type="match status" value="1"/>
</dbReference>
<evidence type="ECO:0000256" key="1">
    <source>
        <dbReference type="ARBA" id="ARBA00035644"/>
    </source>
</evidence>
<dbReference type="Gene3D" id="2.40.30.10">
    <property type="entry name" value="Translation factors"/>
    <property type="match status" value="1"/>
</dbReference>
<comment type="similarity">
    <text evidence="1">Belongs to the SIP oxidoreductase family.</text>
</comment>
<dbReference type="InterPro" id="IPR013113">
    <property type="entry name" value="SIP_FAD-bd"/>
</dbReference>
<comment type="caution">
    <text evidence="3">The sequence shown here is derived from an EMBL/GenBank/DDBJ whole genome shotgun (WGS) entry which is preliminary data.</text>
</comment>
<keyword evidence="4" id="KW-1185">Reference proteome</keyword>
<dbReference type="Gene3D" id="3.40.50.80">
    <property type="entry name" value="Nucleotide-binding domain of ferredoxin-NADP reductase (FNR) module"/>
    <property type="match status" value="1"/>
</dbReference>
<dbReference type="EMBL" id="PVTP01000012">
    <property type="protein sequence ID" value="PRY75475.1"/>
    <property type="molecule type" value="Genomic_DNA"/>
</dbReference>
<dbReference type="Pfam" id="PF04954">
    <property type="entry name" value="SIP"/>
    <property type="match status" value="1"/>
</dbReference>
<dbReference type="InterPro" id="IPR017927">
    <property type="entry name" value="FAD-bd_FR_type"/>
</dbReference>
<organism evidence="3 4">
    <name type="scientific">Yoonia maritima</name>
    <dbReference type="NCBI Taxonomy" id="1435347"/>
    <lineage>
        <taxon>Bacteria</taxon>
        <taxon>Pseudomonadati</taxon>
        <taxon>Pseudomonadota</taxon>
        <taxon>Alphaproteobacteria</taxon>
        <taxon>Rhodobacterales</taxon>
        <taxon>Paracoccaceae</taxon>
        <taxon>Yoonia</taxon>
    </lineage>
</organism>
<gene>
    <name evidence="3" type="ORF">CLV80_11262</name>
</gene>
<dbReference type="InterPro" id="IPR017938">
    <property type="entry name" value="Riboflavin_synthase-like_b-brl"/>
</dbReference>
<dbReference type="PANTHER" id="PTHR30157:SF0">
    <property type="entry name" value="NADPH-DEPENDENT FERRIC-CHELATE REDUCTASE"/>
    <property type="match status" value="1"/>
</dbReference>
<sequence length="340" mass="37245">MTKSTSTSRFDGTVPDGLLPHIKSHIEEYGLPMTQYSDRLEVTYGEASVSFSVENLGFGVAIVAPDDTHLYQTREAVIYLLDHVVPQASADMKWTGDENVNITPPNFQLGSVLSVQRVSANFLRVVIKCENLVPFSSGGMHFSLLLPPENRPAVWPMLDDKKRTVWPTGDDTLHRAGYTFVDFDPVSSSFSFDIFEHAGGRTTNWAQSALPGNVVGIMGPGGGDFPVCDALLIAGDETALPAIRRILANAATHTTGRAIIEVGDAQDISPITTPSGVQVEWVVRQDKTTLWSKLSKIDQLPAGTFVWIATERGIVRKAKDFFLKKGATKTESYFSGYWAY</sequence>
<dbReference type="PANTHER" id="PTHR30157">
    <property type="entry name" value="FERRIC REDUCTASE, NADPH-DEPENDENT"/>
    <property type="match status" value="1"/>
</dbReference>
<protein>
    <submittedName>
        <fullName evidence="3">NADPH-dependent ferric siderophore reductase</fullName>
    </submittedName>
</protein>
<dbReference type="InterPro" id="IPR039374">
    <property type="entry name" value="SIP_fam"/>
</dbReference>
<evidence type="ECO:0000259" key="2">
    <source>
        <dbReference type="PROSITE" id="PS51384"/>
    </source>
</evidence>
<dbReference type="InterPro" id="IPR039261">
    <property type="entry name" value="FNR_nucleotide-bd"/>
</dbReference>
<dbReference type="AlphaFoldDB" id="A0A2T0VV38"/>
<dbReference type="InterPro" id="IPR007037">
    <property type="entry name" value="SIP_rossman_dom"/>
</dbReference>
<dbReference type="CDD" id="cd06193">
    <property type="entry name" value="siderophore_interacting"/>
    <property type="match status" value="1"/>
</dbReference>